<dbReference type="RefSeq" id="WP_109634262.1">
    <property type="nucleotide sequence ID" value="NZ_QGHB01000002.1"/>
</dbReference>
<evidence type="ECO:0000313" key="1">
    <source>
        <dbReference type="EMBL" id="PWK89255.1"/>
    </source>
</evidence>
<reference evidence="1 2" key="1">
    <citation type="submission" date="2018-05" db="EMBL/GenBank/DDBJ databases">
        <title>Genomic Encyclopedia of Type Strains, Phase IV (KMG-IV): sequencing the most valuable type-strain genomes for metagenomic binning, comparative biology and taxonomic classification.</title>
        <authorList>
            <person name="Goeker M."/>
        </authorList>
    </citation>
    <scope>NUCLEOTIDE SEQUENCE [LARGE SCALE GENOMIC DNA]</scope>
    <source>
        <strain evidence="1 2">DSM 45480</strain>
    </source>
</reference>
<accession>A0A316IQ45</accession>
<proteinExistence type="predicted"/>
<sequence length="171" mass="18727">MTGFGVDLGAMGQAIKGVNDTVAALKEFAPDGGHLMASTTSLGFLCPSQDECGDEVLAEALEEFFDRWKWGVRHLVEEGTEMVSALSDTRSVYEQAEDKLKQGFQLLLGDPGSQVDPTRQSWEELGKPYTQLTSMEKEWDKAAKGLENSWDLAVEDVTGEETSFKKAGDRA</sequence>
<dbReference type="Proteomes" id="UP000246005">
    <property type="component" value="Unassembled WGS sequence"/>
</dbReference>
<dbReference type="EMBL" id="QGHB01000002">
    <property type="protein sequence ID" value="PWK89255.1"/>
    <property type="molecule type" value="Genomic_DNA"/>
</dbReference>
<evidence type="ECO:0000313" key="2">
    <source>
        <dbReference type="Proteomes" id="UP000246005"/>
    </source>
</evidence>
<dbReference type="AlphaFoldDB" id="A0A316IQ45"/>
<gene>
    <name evidence="1" type="ORF">C8D88_102528</name>
</gene>
<organism evidence="1 2">
    <name type="scientific">Lentzea atacamensis</name>
    <dbReference type="NCBI Taxonomy" id="531938"/>
    <lineage>
        <taxon>Bacteria</taxon>
        <taxon>Bacillati</taxon>
        <taxon>Actinomycetota</taxon>
        <taxon>Actinomycetes</taxon>
        <taxon>Pseudonocardiales</taxon>
        <taxon>Pseudonocardiaceae</taxon>
        <taxon>Lentzea</taxon>
    </lineage>
</organism>
<protein>
    <submittedName>
        <fullName evidence="1">Uncharacterized protein</fullName>
    </submittedName>
</protein>
<comment type="caution">
    <text evidence="1">The sequence shown here is derived from an EMBL/GenBank/DDBJ whole genome shotgun (WGS) entry which is preliminary data.</text>
</comment>
<name>A0A316IQ45_9PSEU</name>